<dbReference type="PANTHER" id="PTHR35190:SF2">
    <property type="entry name" value="PROTEIN DCD1B"/>
    <property type="match status" value="1"/>
</dbReference>
<dbReference type="EMBL" id="JAKMXF010000066">
    <property type="protein sequence ID" value="KAI6659060.1"/>
    <property type="molecule type" value="Genomic_DNA"/>
</dbReference>
<comment type="caution">
    <text evidence="1">The sequence shown here is derived from an EMBL/GenBank/DDBJ whole genome shotgun (WGS) entry which is preliminary data.</text>
</comment>
<dbReference type="Gene3D" id="3.60.60.10">
    <property type="entry name" value="Penicillin V Acylase, Chain A"/>
    <property type="match status" value="1"/>
</dbReference>
<evidence type="ECO:0000313" key="2">
    <source>
        <dbReference type="Proteomes" id="UP001165289"/>
    </source>
</evidence>
<dbReference type="NCBIfam" id="NF040521">
    <property type="entry name" value="C45_proenzyme"/>
    <property type="match status" value="1"/>
</dbReference>
<name>A0AAV7KDW3_9METZ</name>
<dbReference type="InterPro" id="IPR047803">
    <property type="entry name" value="DCD1A/B-like"/>
</dbReference>
<proteinExistence type="predicted"/>
<sequence length="498" mass="56080">MIILDSIPPSGKAISESIVYFIVGLSYWNKTDPLVLVSYIVSMNMLLQLLAVLVSLSVTSPAFIPELYQGIGPVLFPDTLSSQCSGVDNVIPPFTGKPTFVKKVDNGALFKIQTNTSNLHIMHVFGTPYQMGYAHGKLLTEEMKTILDQFDKHLVQEGEAILPKIRSNWLKKAEDFLVNQTIDELLDLTYDTTSVFFNKTAPYWEQELQGISDASGISIVMLRRMHMIPELFKAKCSMVGGWGEAVKEKDELYQLRALDWDTDGGLQRYPIVIVYHPNKDNGHDFSTLTWPGLIGAITGMSSAGLAISEIGADIPFGEESRIGYPFFFLLRDILQFDNKREDALKRMKNSYRTCSIWVGVGDRNELAFNITQYSYSTCNVLDDVTVAKVDPKRMIREGCAGDCITNYFAENVAYWGIHLGCWQEEIAKNKKDINVESIIKMVGRVKTGNLHIAVYDHKQFKMYVANAKPDSAELVGSNNAYDQQFIQLDMPTLFKYRI</sequence>
<keyword evidence="2" id="KW-1185">Reference proteome</keyword>
<accession>A0AAV7KDW3</accession>
<evidence type="ECO:0000313" key="1">
    <source>
        <dbReference type="EMBL" id="KAI6659060.1"/>
    </source>
</evidence>
<organism evidence="1 2">
    <name type="scientific">Oopsacas minuta</name>
    <dbReference type="NCBI Taxonomy" id="111878"/>
    <lineage>
        <taxon>Eukaryota</taxon>
        <taxon>Metazoa</taxon>
        <taxon>Porifera</taxon>
        <taxon>Hexactinellida</taxon>
        <taxon>Hexasterophora</taxon>
        <taxon>Lyssacinosida</taxon>
        <taxon>Leucopsacidae</taxon>
        <taxon>Oopsacas</taxon>
    </lineage>
</organism>
<dbReference type="PANTHER" id="PTHR35190">
    <property type="entry name" value="PROTEIN DCD1B"/>
    <property type="match status" value="1"/>
</dbReference>
<reference evidence="1 2" key="1">
    <citation type="journal article" date="2023" name="BMC Biol.">
        <title>The compact genome of the sponge Oopsacas minuta (Hexactinellida) is lacking key metazoan core genes.</title>
        <authorList>
            <person name="Santini S."/>
            <person name="Schenkelaars Q."/>
            <person name="Jourda C."/>
            <person name="Duchesne M."/>
            <person name="Belahbib H."/>
            <person name="Rocher C."/>
            <person name="Selva M."/>
            <person name="Riesgo A."/>
            <person name="Vervoort M."/>
            <person name="Leys S.P."/>
            <person name="Kodjabachian L."/>
            <person name="Le Bivic A."/>
            <person name="Borchiellini C."/>
            <person name="Claverie J.M."/>
            <person name="Renard E."/>
        </authorList>
    </citation>
    <scope>NUCLEOTIDE SEQUENCE [LARGE SCALE GENOMIC DNA]</scope>
    <source>
        <strain evidence="1">SPO-2</strain>
    </source>
</reference>
<dbReference type="AlphaFoldDB" id="A0AAV7KDW3"/>
<protein>
    <submittedName>
        <fullName evidence="1">Uncharacterized protein</fullName>
    </submittedName>
</protein>
<dbReference type="Proteomes" id="UP001165289">
    <property type="component" value="Unassembled WGS sequence"/>
</dbReference>
<gene>
    <name evidence="1" type="ORF">LOD99_14736</name>
</gene>
<dbReference type="InterPro" id="IPR047794">
    <property type="entry name" value="C45_proenzyme-like"/>
</dbReference>